<dbReference type="EMBL" id="DWZJ01000011">
    <property type="protein sequence ID" value="HJB12376.1"/>
    <property type="molecule type" value="Genomic_DNA"/>
</dbReference>
<evidence type="ECO:0000313" key="3">
    <source>
        <dbReference type="Proteomes" id="UP000823824"/>
    </source>
</evidence>
<dbReference type="Proteomes" id="UP000823824">
    <property type="component" value="Unassembled WGS sequence"/>
</dbReference>
<comment type="similarity">
    <text evidence="1">Belongs to the UPF0246 family.</text>
</comment>
<gene>
    <name evidence="2" type="primary">yaaA</name>
    <name evidence="2" type="ORF">H9787_01535</name>
</gene>
<dbReference type="GO" id="GO:0005829">
    <property type="term" value="C:cytosol"/>
    <property type="evidence" value="ECO:0007669"/>
    <property type="project" value="TreeGrafter"/>
</dbReference>
<evidence type="ECO:0000256" key="1">
    <source>
        <dbReference type="HAMAP-Rule" id="MF_00652"/>
    </source>
</evidence>
<protein>
    <recommendedName>
        <fullName evidence="1">UPF0246 protein H9787_01535</fullName>
    </recommendedName>
</protein>
<accession>A0A9D2LHI1</accession>
<organism evidence="2 3">
    <name type="scientific">Candidatus Oscillibacter excrementigallinarum</name>
    <dbReference type="NCBI Taxonomy" id="2838716"/>
    <lineage>
        <taxon>Bacteria</taxon>
        <taxon>Bacillati</taxon>
        <taxon>Bacillota</taxon>
        <taxon>Clostridia</taxon>
        <taxon>Eubacteriales</taxon>
        <taxon>Oscillospiraceae</taxon>
        <taxon>Oscillibacter</taxon>
    </lineage>
</organism>
<dbReference type="HAMAP" id="MF_00652">
    <property type="entry name" value="UPF0246"/>
    <property type="match status" value="1"/>
</dbReference>
<reference evidence="2" key="2">
    <citation type="submission" date="2021-04" db="EMBL/GenBank/DDBJ databases">
        <authorList>
            <person name="Gilroy R."/>
        </authorList>
    </citation>
    <scope>NUCLEOTIDE SEQUENCE</scope>
    <source>
        <strain evidence="2">ChiBcec18-1249</strain>
    </source>
</reference>
<comment type="caution">
    <text evidence="2">The sequence shown here is derived from an EMBL/GenBank/DDBJ whole genome shotgun (WGS) entry which is preliminary data.</text>
</comment>
<dbReference type="PANTHER" id="PTHR30283:SF4">
    <property type="entry name" value="PEROXIDE STRESS RESISTANCE PROTEIN YAAA"/>
    <property type="match status" value="1"/>
</dbReference>
<dbReference type="Pfam" id="PF03883">
    <property type="entry name" value="H2O2_YaaD"/>
    <property type="match status" value="1"/>
</dbReference>
<sequence length="254" mass="28926">MRIIISPAKKMNVDTDSLPCQGLPCFLPRTERLLTALRAMDAAALKRLWKCSDQLTEQNVRRLETMDLRRDLTPAILSYEGIQYQYMAPGVFTAGEYDYVQRHLRILSGFYGLLRPFDGVTPYRLEMQAKLAVDGAKDLYDFWGDSLAAQLFTETDCILDLASKEYSLCVSRYLIPSIRFITCVFGEEKDGRVIEKGTMCKMARGEMVRYLAEKQAAGPETAKDFDRLGYRYATAHSDENTYVFLRNGDAPESQ</sequence>
<evidence type="ECO:0000313" key="2">
    <source>
        <dbReference type="EMBL" id="HJB12376.1"/>
    </source>
</evidence>
<proteinExistence type="inferred from homology"/>
<dbReference type="AlphaFoldDB" id="A0A9D2LHI1"/>
<reference evidence="2" key="1">
    <citation type="journal article" date="2021" name="PeerJ">
        <title>Extensive microbial diversity within the chicken gut microbiome revealed by metagenomics and culture.</title>
        <authorList>
            <person name="Gilroy R."/>
            <person name="Ravi A."/>
            <person name="Getino M."/>
            <person name="Pursley I."/>
            <person name="Horton D.L."/>
            <person name="Alikhan N.F."/>
            <person name="Baker D."/>
            <person name="Gharbi K."/>
            <person name="Hall N."/>
            <person name="Watson M."/>
            <person name="Adriaenssens E.M."/>
            <person name="Foster-Nyarko E."/>
            <person name="Jarju S."/>
            <person name="Secka A."/>
            <person name="Antonio M."/>
            <person name="Oren A."/>
            <person name="Chaudhuri R.R."/>
            <person name="La Ragione R."/>
            <person name="Hildebrand F."/>
            <person name="Pallen M.J."/>
        </authorList>
    </citation>
    <scope>NUCLEOTIDE SEQUENCE</scope>
    <source>
        <strain evidence="2">ChiBcec18-1249</strain>
    </source>
</reference>
<dbReference type="NCBIfam" id="NF002543">
    <property type="entry name" value="PRK02101.1-4"/>
    <property type="match status" value="1"/>
</dbReference>
<dbReference type="InterPro" id="IPR005583">
    <property type="entry name" value="YaaA"/>
</dbReference>
<dbReference type="GO" id="GO:0033194">
    <property type="term" value="P:response to hydroperoxide"/>
    <property type="evidence" value="ECO:0007669"/>
    <property type="project" value="TreeGrafter"/>
</dbReference>
<dbReference type="PANTHER" id="PTHR30283">
    <property type="entry name" value="PEROXIDE STRESS RESPONSE PROTEIN YAAA"/>
    <property type="match status" value="1"/>
</dbReference>
<name>A0A9D2LHI1_9FIRM</name>